<name>K1R0X5_MAGGI</name>
<comment type="similarity">
    <text evidence="10">Belongs to the glycosyltransferase 14 family.</text>
</comment>
<keyword evidence="7" id="KW-1133">Transmembrane helix</keyword>
<reference evidence="11" key="1">
    <citation type="journal article" date="2012" name="Nature">
        <title>The oyster genome reveals stress adaptation and complexity of shell formation.</title>
        <authorList>
            <person name="Zhang G."/>
            <person name="Fang X."/>
            <person name="Guo X."/>
            <person name="Li L."/>
            <person name="Luo R."/>
            <person name="Xu F."/>
            <person name="Yang P."/>
            <person name="Zhang L."/>
            <person name="Wang X."/>
            <person name="Qi H."/>
            <person name="Xiong Z."/>
            <person name="Que H."/>
            <person name="Xie Y."/>
            <person name="Holland P.W."/>
            <person name="Paps J."/>
            <person name="Zhu Y."/>
            <person name="Wu F."/>
            <person name="Chen Y."/>
            <person name="Wang J."/>
            <person name="Peng C."/>
            <person name="Meng J."/>
            <person name="Yang L."/>
            <person name="Liu J."/>
            <person name="Wen B."/>
            <person name="Zhang N."/>
            <person name="Huang Z."/>
            <person name="Zhu Q."/>
            <person name="Feng Y."/>
            <person name="Mount A."/>
            <person name="Hedgecock D."/>
            <person name="Xu Z."/>
            <person name="Liu Y."/>
            <person name="Domazet-Loso T."/>
            <person name="Du Y."/>
            <person name="Sun X."/>
            <person name="Zhang S."/>
            <person name="Liu B."/>
            <person name="Cheng P."/>
            <person name="Jiang X."/>
            <person name="Li J."/>
            <person name="Fan D."/>
            <person name="Wang W."/>
            <person name="Fu W."/>
            <person name="Wang T."/>
            <person name="Wang B."/>
            <person name="Zhang J."/>
            <person name="Peng Z."/>
            <person name="Li Y."/>
            <person name="Li N."/>
            <person name="Wang J."/>
            <person name="Chen M."/>
            <person name="He Y."/>
            <person name="Tan F."/>
            <person name="Song X."/>
            <person name="Zheng Q."/>
            <person name="Huang R."/>
            <person name="Yang H."/>
            <person name="Du X."/>
            <person name="Chen L."/>
            <person name="Yang M."/>
            <person name="Gaffney P.M."/>
            <person name="Wang S."/>
            <person name="Luo L."/>
            <person name="She Z."/>
            <person name="Ming Y."/>
            <person name="Huang W."/>
            <person name="Zhang S."/>
            <person name="Huang B."/>
            <person name="Zhang Y."/>
            <person name="Qu T."/>
            <person name="Ni P."/>
            <person name="Miao G."/>
            <person name="Wang J."/>
            <person name="Wang Q."/>
            <person name="Steinberg C.E."/>
            <person name="Wang H."/>
            <person name="Li N."/>
            <person name="Qian L."/>
            <person name="Zhang G."/>
            <person name="Li Y."/>
            <person name="Yang H."/>
            <person name="Liu X."/>
            <person name="Wang J."/>
            <person name="Yin Y."/>
            <person name="Wang J."/>
        </authorList>
    </citation>
    <scope>NUCLEOTIDE SEQUENCE [LARGE SCALE GENOMIC DNA]</scope>
    <source>
        <strain evidence="11">05x7-T-G4-1.051#20</strain>
    </source>
</reference>
<dbReference type="InParanoid" id="K1R0X5"/>
<keyword evidence="4 11" id="KW-0808">Transferase</keyword>
<evidence type="ECO:0000256" key="5">
    <source>
        <dbReference type="ARBA" id="ARBA00022692"/>
    </source>
</evidence>
<evidence type="ECO:0000256" key="3">
    <source>
        <dbReference type="ARBA" id="ARBA00022676"/>
    </source>
</evidence>
<keyword evidence="3 11" id="KW-0328">Glycosyltransferase</keyword>
<protein>
    <submittedName>
        <fullName evidence="11">Beta-1,3-galactosyl-O-glycosyl-glycoprotein beta-1,6-N-acetylglucosaminyltransferase 4</fullName>
    </submittedName>
</protein>
<dbReference type="InterPro" id="IPR003406">
    <property type="entry name" value="Glyco_trans_14"/>
</dbReference>
<evidence type="ECO:0000256" key="8">
    <source>
        <dbReference type="ARBA" id="ARBA00023136"/>
    </source>
</evidence>
<dbReference type="EMBL" id="JH815876">
    <property type="protein sequence ID" value="EKC42987.1"/>
    <property type="molecule type" value="Genomic_DNA"/>
</dbReference>
<dbReference type="Pfam" id="PF02485">
    <property type="entry name" value="Branch"/>
    <property type="match status" value="1"/>
</dbReference>
<proteinExistence type="inferred from homology"/>
<comment type="subcellular location">
    <subcellularLocation>
        <location evidence="1">Membrane</location>
        <topology evidence="1">Single-pass type II membrane protein</topology>
    </subcellularLocation>
</comment>
<evidence type="ECO:0000256" key="2">
    <source>
        <dbReference type="ARBA" id="ARBA00004922"/>
    </source>
</evidence>
<keyword evidence="8" id="KW-0472">Membrane</keyword>
<keyword evidence="9" id="KW-0325">Glycoprotein</keyword>
<keyword evidence="6" id="KW-0735">Signal-anchor</keyword>
<dbReference type="GO" id="GO:0008375">
    <property type="term" value="F:acetylglucosaminyltransferase activity"/>
    <property type="evidence" value="ECO:0007669"/>
    <property type="project" value="TreeGrafter"/>
</dbReference>
<dbReference type="HOGENOM" id="CLU_032341_1_1_1"/>
<evidence type="ECO:0000256" key="1">
    <source>
        <dbReference type="ARBA" id="ARBA00004606"/>
    </source>
</evidence>
<accession>K1R0X5</accession>
<gene>
    <name evidence="11" type="ORF">CGI_10023590</name>
</gene>
<keyword evidence="5" id="KW-0812">Transmembrane</keyword>
<dbReference type="AlphaFoldDB" id="K1R0X5"/>
<evidence type="ECO:0000256" key="9">
    <source>
        <dbReference type="ARBA" id="ARBA00023180"/>
    </source>
</evidence>
<sequence length="264" mass="30374">MDSLTDEERDFPIAYSILVYESPEQFEILLRAIYRPQNAYCVHVDRKTTENVFNEFSCIAQCFPNVKLASKRIEVEWGKIGIVLAELSCMKDLLSFSKWKYFINLTGREFPLRTNYELVKILKIYNGSNDGEGTIKRANKDRWKIGEKPPHNIHPVKGSVHVTLNRKFVEYLVNNSVAADFLTWVNRTKIPDETYFATLIHNPNLGIPGSFKGDLETDYGVQKPFLSRFKNWETSPNSLPCNGKYVRTICIFGVGDLPLLARRP</sequence>
<evidence type="ECO:0000313" key="11">
    <source>
        <dbReference type="EMBL" id="EKC42987.1"/>
    </source>
</evidence>
<evidence type="ECO:0000256" key="10">
    <source>
        <dbReference type="ARBA" id="ARBA00038150"/>
    </source>
</evidence>
<evidence type="ECO:0000256" key="4">
    <source>
        <dbReference type="ARBA" id="ARBA00022679"/>
    </source>
</evidence>
<evidence type="ECO:0000256" key="6">
    <source>
        <dbReference type="ARBA" id="ARBA00022968"/>
    </source>
</evidence>
<organism evidence="11">
    <name type="scientific">Magallana gigas</name>
    <name type="common">Pacific oyster</name>
    <name type="synonym">Crassostrea gigas</name>
    <dbReference type="NCBI Taxonomy" id="29159"/>
    <lineage>
        <taxon>Eukaryota</taxon>
        <taxon>Metazoa</taxon>
        <taxon>Spiralia</taxon>
        <taxon>Lophotrochozoa</taxon>
        <taxon>Mollusca</taxon>
        <taxon>Bivalvia</taxon>
        <taxon>Autobranchia</taxon>
        <taxon>Pteriomorphia</taxon>
        <taxon>Ostreida</taxon>
        <taxon>Ostreoidea</taxon>
        <taxon>Ostreidae</taxon>
        <taxon>Magallana</taxon>
    </lineage>
</organism>
<dbReference type="PANTHER" id="PTHR19297">
    <property type="entry name" value="GLYCOSYLTRANSFERASE 14 FAMILY MEMBER"/>
    <property type="match status" value="1"/>
</dbReference>
<comment type="pathway">
    <text evidence="2">Protein modification; protein glycosylation.</text>
</comment>
<dbReference type="PANTHER" id="PTHR19297:SF185">
    <property type="entry name" value="BETA-1,3-GALACTOSYL-O-GLYCOSYL-GLYCOPROTEIN BETA-1,6-N-ACETYLGLUCOSAMINYLTRANSFERASE 3"/>
    <property type="match status" value="1"/>
</dbReference>
<evidence type="ECO:0000256" key="7">
    <source>
        <dbReference type="ARBA" id="ARBA00022989"/>
    </source>
</evidence>
<dbReference type="GO" id="GO:0016020">
    <property type="term" value="C:membrane"/>
    <property type="evidence" value="ECO:0007669"/>
    <property type="project" value="UniProtKB-SubCell"/>
</dbReference>